<dbReference type="STRING" id="655353.SAMN04488056_1172"/>
<dbReference type="AlphaFoldDB" id="A0A1I5LHV2"/>
<proteinExistence type="predicted"/>
<evidence type="ECO:0000313" key="1">
    <source>
        <dbReference type="EMBL" id="SFO96747.1"/>
    </source>
</evidence>
<accession>A0A1I5LHV2</accession>
<sequence>MLGEVNSCENILDTYLSTYHVLENYMIRREVTSVFSNSTGRSFQRVRDFKRLGQQTDDKEIAHLNKLFSKSWEIMIGECRLQETLEQSFEDARANDAWDNDSFDDFLKHLGLQNGGGNPVTLSHGFHNQMQVKKNFPKLVYAIRCSIVHNKATEFHLSNEELRRNSIIALVIERICLPVMYRLAFGLPSSAPEDNPIHYPQRELMFY</sequence>
<dbReference type="Proteomes" id="UP000199236">
    <property type="component" value="Unassembled WGS sequence"/>
</dbReference>
<name>A0A1I5LHV2_9HYPH</name>
<evidence type="ECO:0000313" key="2">
    <source>
        <dbReference type="Proteomes" id="UP000199236"/>
    </source>
</evidence>
<reference evidence="1 2" key="1">
    <citation type="submission" date="2016-10" db="EMBL/GenBank/DDBJ databases">
        <authorList>
            <person name="de Groot N.N."/>
        </authorList>
    </citation>
    <scope>NUCLEOTIDE SEQUENCE [LARGE SCALE GENOMIC DNA]</scope>
    <source>
        <strain evidence="1 2">CGMCC 1.9157</strain>
    </source>
</reference>
<gene>
    <name evidence="1" type="ORF">SAMN04488056_1172</name>
</gene>
<evidence type="ECO:0008006" key="3">
    <source>
        <dbReference type="Google" id="ProtNLM"/>
    </source>
</evidence>
<dbReference type="EMBL" id="FOVR01000017">
    <property type="protein sequence ID" value="SFO96747.1"/>
    <property type="molecule type" value="Genomic_DNA"/>
</dbReference>
<organism evidence="1 2">
    <name type="scientific">Cohaesibacter marisflavi</name>
    <dbReference type="NCBI Taxonomy" id="655353"/>
    <lineage>
        <taxon>Bacteria</taxon>
        <taxon>Pseudomonadati</taxon>
        <taxon>Pseudomonadota</taxon>
        <taxon>Alphaproteobacteria</taxon>
        <taxon>Hyphomicrobiales</taxon>
        <taxon>Cohaesibacteraceae</taxon>
    </lineage>
</organism>
<keyword evidence="2" id="KW-1185">Reference proteome</keyword>
<protein>
    <recommendedName>
        <fullName evidence="3">Apea-like HEPN domain-containing protein</fullName>
    </recommendedName>
</protein>